<sequence>MRRRTVRKEQNERYRFSDFLLDVLFFIPELLFLPFRLLVWLVRPLLRLISDIW</sequence>
<dbReference type="RefSeq" id="WP_317941881.1">
    <property type="nucleotide sequence ID" value="NZ_JAUBDI010000001.1"/>
</dbReference>
<comment type="caution">
    <text evidence="2">The sequence shown here is derived from an EMBL/GenBank/DDBJ whole genome shotgun (WGS) entry which is preliminary data.</text>
</comment>
<dbReference type="EMBL" id="JAUBDI010000001">
    <property type="protein sequence ID" value="MDW0112014.1"/>
    <property type="molecule type" value="Genomic_DNA"/>
</dbReference>
<protein>
    <submittedName>
        <fullName evidence="2">Uncharacterized protein</fullName>
    </submittedName>
</protein>
<keyword evidence="3" id="KW-1185">Reference proteome</keyword>
<evidence type="ECO:0000313" key="2">
    <source>
        <dbReference type="EMBL" id="MDW0112014.1"/>
    </source>
</evidence>
<keyword evidence="1" id="KW-0812">Transmembrane</keyword>
<feature type="transmembrane region" description="Helical" evidence="1">
    <location>
        <begin position="20"/>
        <end position="42"/>
    </location>
</feature>
<name>A0ABU4G4Y1_9BACL</name>
<dbReference type="Proteomes" id="UP001282284">
    <property type="component" value="Unassembled WGS sequence"/>
</dbReference>
<evidence type="ECO:0000256" key="1">
    <source>
        <dbReference type="SAM" id="Phobius"/>
    </source>
</evidence>
<keyword evidence="1" id="KW-1133">Transmembrane helix</keyword>
<gene>
    <name evidence="2" type="ORF">QT711_02370</name>
</gene>
<accession>A0ABU4G4Y1</accession>
<proteinExistence type="predicted"/>
<evidence type="ECO:0000313" key="3">
    <source>
        <dbReference type="Proteomes" id="UP001282284"/>
    </source>
</evidence>
<keyword evidence="1" id="KW-0472">Membrane</keyword>
<reference evidence="2 3" key="1">
    <citation type="submission" date="2023-06" db="EMBL/GenBank/DDBJ databases">
        <title>Sporosarcina sp. nov., isolated from Korean traditional fermented seafood 'Jeotgal'.</title>
        <authorList>
            <person name="Yang A.I."/>
            <person name="Shin N.-R."/>
        </authorList>
    </citation>
    <scope>NUCLEOTIDE SEQUENCE [LARGE SCALE GENOMIC DNA]</scope>
    <source>
        <strain evidence="2 3">KCTC13119</strain>
    </source>
</reference>
<organism evidence="2 3">
    <name type="scientific">Sporosarcina saromensis</name>
    <dbReference type="NCBI Taxonomy" id="359365"/>
    <lineage>
        <taxon>Bacteria</taxon>
        <taxon>Bacillati</taxon>
        <taxon>Bacillota</taxon>
        <taxon>Bacilli</taxon>
        <taxon>Bacillales</taxon>
        <taxon>Caryophanaceae</taxon>
        <taxon>Sporosarcina</taxon>
    </lineage>
</organism>